<evidence type="ECO:0000256" key="1">
    <source>
        <dbReference type="ARBA" id="ARBA00004651"/>
    </source>
</evidence>
<keyword evidence="9" id="KW-1185">Reference proteome</keyword>
<feature type="transmembrane region" description="Helical" evidence="6">
    <location>
        <begin position="164"/>
        <end position="185"/>
    </location>
</feature>
<gene>
    <name evidence="8" type="ORF">ACFSFW_15025</name>
</gene>
<dbReference type="CDD" id="cd01949">
    <property type="entry name" value="GGDEF"/>
    <property type="match status" value="1"/>
</dbReference>
<keyword evidence="4 6" id="KW-1133">Transmembrane helix</keyword>
<keyword evidence="2" id="KW-1003">Cell membrane</keyword>
<proteinExistence type="predicted"/>
<dbReference type="RefSeq" id="WP_388039434.1">
    <property type="nucleotide sequence ID" value="NZ_JBHUEK010000025.1"/>
</dbReference>
<dbReference type="SMART" id="SM00267">
    <property type="entry name" value="GGDEF"/>
    <property type="match status" value="1"/>
</dbReference>
<organism evidence="8 9">
    <name type="scientific">Fredinandcohnia salidurans</name>
    <dbReference type="NCBI Taxonomy" id="2595041"/>
    <lineage>
        <taxon>Bacteria</taxon>
        <taxon>Bacillati</taxon>
        <taxon>Bacillota</taxon>
        <taxon>Bacilli</taxon>
        <taxon>Bacillales</taxon>
        <taxon>Bacillaceae</taxon>
        <taxon>Fredinandcohnia</taxon>
    </lineage>
</organism>
<feature type="transmembrane region" description="Helical" evidence="6">
    <location>
        <begin position="101"/>
        <end position="120"/>
    </location>
</feature>
<dbReference type="EMBL" id="JBHUEK010000025">
    <property type="protein sequence ID" value="MFD1779976.1"/>
    <property type="molecule type" value="Genomic_DNA"/>
</dbReference>
<dbReference type="NCBIfam" id="TIGR00254">
    <property type="entry name" value="GGDEF"/>
    <property type="match status" value="1"/>
</dbReference>
<evidence type="ECO:0000256" key="4">
    <source>
        <dbReference type="ARBA" id="ARBA00022989"/>
    </source>
</evidence>
<comment type="caution">
    <text evidence="8">The sequence shown here is derived from an EMBL/GenBank/DDBJ whole genome shotgun (WGS) entry which is preliminary data.</text>
</comment>
<evidence type="ECO:0000256" key="3">
    <source>
        <dbReference type="ARBA" id="ARBA00022692"/>
    </source>
</evidence>
<dbReference type="PROSITE" id="PS50887">
    <property type="entry name" value="GGDEF"/>
    <property type="match status" value="1"/>
</dbReference>
<evidence type="ECO:0000313" key="9">
    <source>
        <dbReference type="Proteomes" id="UP001597227"/>
    </source>
</evidence>
<dbReference type="PANTHER" id="PTHR45138">
    <property type="entry name" value="REGULATORY COMPONENTS OF SENSORY TRANSDUCTION SYSTEM"/>
    <property type="match status" value="1"/>
</dbReference>
<evidence type="ECO:0000313" key="8">
    <source>
        <dbReference type="EMBL" id="MFD1779976.1"/>
    </source>
</evidence>
<protein>
    <submittedName>
        <fullName evidence="8">GGDEF domain-containing protein</fullName>
    </submittedName>
</protein>
<feature type="domain" description="GGDEF" evidence="7">
    <location>
        <begin position="223"/>
        <end position="355"/>
    </location>
</feature>
<dbReference type="Gene3D" id="3.30.70.270">
    <property type="match status" value="1"/>
</dbReference>
<evidence type="ECO:0000256" key="2">
    <source>
        <dbReference type="ARBA" id="ARBA00022475"/>
    </source>
</evidence>
<dbReference type="InterPro" id="IPR029787">
    <property type="entry name" value="Nucleotide_cyclase"/>
</dbReference>
<dbReference type="InterPro" id="IPR000160">
    <property type="entry name" value="GGDEF_dom"/>
</dbReference>
<dbReference type="Proteomes" id="UP001597227">
    <property type="component" value="Unassembled WGS sequence"/>
</dbReference>
<dbReference type="SUPFAM" id="SSF55073">
    <property type="entry name" value="Nucleotide cyclase"/>
    <property type="match status" value="1"/>
</dbReference>
<dbReference type="InterPro" id="IPR043128">
    <property type="entry name" value="Rev_trsase/Diguanyl_cyclase"/>
</dbReference>
<sequence>MTTILQPTLSNIAIILFLYMCISLLVSNRKSIHKYLFSASILILTATCVISLFYLPIHFEGYKFDLRLVPLVIFSLLLGWKHAIPILIITVSWRLGMGGVGAWPGVLFGMTLPVLLALLFHKKDRVMPKPLTLFSIVMASWLISDVPIIFLVPDGWEIFDEIHLVRMIALQVSAFILYFFINLLSREIELKRKLRFYAERDPLTGLYNMRYFESRVKKVSSQRNTYIVMIDIDHFKKINDTFGHLNGDSILKNVAQTLYKIVHPHRSILGRYGGEEFILLLECESKEKLMNIVSDIRSGIESTPFYADNQELTLTVSIGVSALKDPDHLYQAIEKADNSLYASKQNGRNQISYAI</sequence>
<comment type="subcellular location">
    <subcellularLocation>
        <location evidence="1">Cell membrane</location>
        <topology evidence="1">Multi-pass membrane protein</topology>
    </subcellularLocation>
</comment>
<feature type="transmembrane region" description="Helical" evidence="6">
    <location>
        <begin position="68"/>
        <end position="89"/>
    </location>
</feature>
<keyword evidence="3 6" id="KW-0812">Transmembrane</keyword>
<dbReference type="Pfam" id="PF07694">
    <property type="entry name" value="5TM-5TMR_LYT"/>
    <property type="match status" value="1"/>
</dbReference>
<feature type="transmembrane region" description="Helical" evidence="6">
    <location>
        <begin position="132"/>
        <end position="152"/>
    </location>
</feature>
<evidence type="ECO:0000256" key="5">
    <source>
        <dbReference type="ARBA" id="ARBA00023136"/>
    </source>
</evidence>
<dbReference type="InterPro" id="IPR050469">
    <property type="entry name" value="Diguanylate_Cyclase"/>
</dbReference>
<evidence type="ECO:0000256" key="6">
    <source>
        <dbReference type="SAM" id="Phobius"/>
    </source>
</evidence>
<name>A0ABW4MQM6_9BACI</name>
<accession>A0ABW4MQM6</accession>
<dbReference type="Pfam" id="PF00990">
    <property type="entry name" value="GGDEF"/>
    <property type="match status" value="1"/>
</dbReference>
<feature type="transmembrane region" description="Helical" evidence="6">
    <location>
        <begin position="35"/>
        <end position="56"/>
    </location>
</feature>
<keyword evidence="5 6" id="KW-0472">Membrane</keyword>
<dbReference type="InterPro" id="IPR011620">
    <property type="entry name" value="Sig_transdc_His_kinase_LytS_TM"/>
</dbReference>
<dbReference type="PANTHER" id="PTHR45138:SF9">
    <property type="entry name" value="DIGUANYLATE CYCLASE DGCM-RELATED"/>
    <property type="match status" value="1"/>
</dbReference>
<evidence type="ECO:0000259" key="7">
    <source>
        <dbReference type="PROSITE" id="PS50887"/>
    </source>
</evidence>
<reference evidence="9" key="1">
    <citation type="journal article" date="2019" name="Int. J. Syst. Evol. Microbiol.">
        <title>The Global Catalogue of Microorganisms (GCM) 10K type strain sequencing project: providing services to taxonomists for standard genome sequencing and annotation.</title>
        <authorList>
            <consortium name="The Broad Institute Genomics Platform"/>
            <consortium name="The Broad Institute Genome Sequencing Center for Infectious Disease"/>
            <person name="Wu L."/>
            <person name="Ma J."/>
        </authorList>
    </citation>
    <scope>NUCLEOTIDE SEQUENCE [LARGE SCALE GENOMIC DNA]</scope>
    <source>
        <strain evidence="9">CCUG 15531</strain>
    </source>
</reference>
<feature type="transmembrane region" description="Helical" evidence="6">
    <location>
        <begin position="12"/>
        <end position="29"/>
    </location>
</feature>